<dbReference type="PROSITE" id="PS00606">
    <property type="entry name" value="KS3_1"/>
    <property type="match status" value="1"/>
</dbReference>
<dbReference type="PATRIC" id="fig|45071.6.peg.525"/>
<dbReference type="Gene3D" id="3.40.47.10">
    <property type="match status" value="1"/>
</dbReference>
<dbReference type="GO" id="GO:0004312">
    <property type="term" value="F:fatty acid synthase activity"/>
    <property type="evidence" value="ECO:0007669"/>
    <property type="project" value="TreeGrafter"/>
</dbReference>
<comment type="caution">
    <text evidence="5">The sequence shown here is derived from an EMBL/GenBank/DDBJ whole genome shotgun (WGS) entry which is preliminary data.</text>
</comment>
<dbReference type="STRING" id="45071.Lpar_0484"/>
<dbReference type="InterPro" id="IPR018201">
    <property type="entry name" value="Ketoacyl_synth_AS"/>
</dbReference>
<keyword evidence="2 3" id="KW-0808">Transferase</keyword>
<name>A0A1E5JR71_9GAMM</name>
<protein>
    <submittedName>
        <fullName evidence="5">Polyketide synthase PksJ</fullName>
    </submittedName>
</protein>
<dbReference type="Proteomes" id="UP000095229">
    <property type="component" value="Unassembled WGS sequence"/>
</dbReference>
<proteinExistence type="inferred from homology"/>
<dbReference type="InterPro" id="IPR016039">
    <property type="entry name" value="Thiolase-like"/>
</dbReference>
<keyword evidence="6" id="KW-1185">Reference proteome</keyword>
<dbReference type="GO" id="GO:0004315">
    <property type="term" value="F:3-oxoacyl-[acyl-carrier-protein] synthase activity"/>
    <property type="evidence" value="ECO:0007669"/>
    <property type="project" value="InterPro"/>
</dbReference>
<feature type="domain" description="Ketosynthase family 3 (KS3)" evidence="4">
    <location>
        <begin position="8"/>
        <end position="435"/>
    </location>
</feature>
<dbReference type="RefSeq" id="WP_058516407.1">
    <property type="nucleotide sequence ID" value="NZ_CAAAIE010000004.1"/>
</dbReference>
<evidence type="ECO:0000259" key="4">
    <source>
        <dbReference type="PROSITE" id="PS52004"/>
    </source>
</evidence>
<dbReference type="AlphaFoldDB" id="A0A1E5JR71"/>
<dbReference type="UniPathway" id="UPA00094"/>
<comment type="pathway">
    <text evidence="1">Lipid metabolism; fatty acid biosynthesis.</text>
</comment>
<dbReference type="CDD" id="cd00833">
    <property type="entry name" value="PKS"/>
    <property type="match status" value="1"/>
</dbReference>
<dbReference type="Pfam" id="PF00109">
    <property type="entry name" value="ketoacyl-synt"/>
    <property type="match status" value="1"/>
</dbReference>
<dbReference type="InterPro" id="IPR014031">
    <property type="entry name" value="Ketoacyl_synth_C"/>
</dbReference>
<evidence type="ECO:0000256" key="1">
    <source>
        <dbReference type="ARBA" id="ARBA00005194"/>
    </source>
</evidence>
<dbReference type="OrthoDB" id="9778690at2"/>
<gene>
    <name evidence="5" type="primary">pksJ_2</name>
    <name evidence="5" type="ORF">lpari_02489</name>
</gene>
<dbReference type="PROSITE" id="PS52004">
    <property type="entry name" value="KS3_2"/>
    <property type="match status" value="1"/>
</dbReference>
<dbReference type="PANTHER" id="PTHR43775">
    <property type="entry name" value="FATTY ACID SYNTHASE"/>
    <property type="match status" value="1"/>
</dbReference>
<comment type="similarity">
    <text evidence="3">Belongs to the thiolase-like superfamily. Beta-ketoacyl-ACP synthases family.</text>
</comment>
<dbReference type="Pfam" id="PF02801">
    <property type="entry name" value="Ketoacyl-synt_C"/>
    <property type="match status" value="1"/>
</dbReference>
<dbReference type="GO" id="GO:0006633">
    <property type="term" value="P:fatty acid biosynthetic process"/>
    <property type="evidence" value="ECO:0007669"/>
    <property type="project" value="UniProtKB-UniPathway"/>
</dbReference>
<evidence type="ECO:0000256" key="2">
    <source>
        <dbReference type="ARBA" id="ARBA00022679"/>
    </source>
</evidence>
<organism evidence="5 6">
    <name type="scientific">Legionella parisiensis</name>
    <dbReference type="NCBI Taxonomy" id="45071"/>
    <lineage>
        <taxon>Bacteria</taxon>
        <taxon>Pseudomonadati</taxon>
        <taxon>Pseudomonadota</taxon>
        <taxon>Gammaproteobacteria</taxon>
        <taxon>Legionellales</taxon>
        <taxon>Legionellaceae</taxon>
        <taxon>Legionella</taxon>
    </lineage>
</organism>
<dbReference type="SMART" id="SM00825">
    <property type="entry name" value="PKS_KS"/>
    <property type="match status" value="1"/>
</dbReference>
<dbReference type="InterPro" id="IPR050091">
    <property type="entry name" value="PKS_NRPS_Biosynth_Enz"/>
</dbReference>
<dbReference type="InterPro" id="IPR020841">
    <property type="entry name" value="PKS_Beta-ketoAc_synthase_dom"/>
</dbReference>
<dbReference type="PANTHER" id="PTHR43775:SF51">
    <property type="entry name" value="INACTIVE PHENOLPHTHIOCEROL SYNTHESIS POLYKETIDE SYNTHASE TYPE I PKS1-RELATED"/>
    <property type="match status" value="1"/>
</dbReference>
<dbReference type="EMBL" id="LSOG01000066">
    <property type="protein sequence ID" value="OEH46548.1"/>
    <property type="molecule type" value="Genomic_DNA"/>
</dbReference>
<accession>A0A1E5JR71</accession>
<dbReference type="InterPro" id="IPR014030">
    <property type="entry name" value="Ketoacyl_synth_N"/>
</dbReference>
<sequence>MRKVNNHSNKVAIVGMAVKLPGANNLEEYWDLLRFGKEAVSKFSAEQLQRSGISEQLIATPNYKPYRGILDDIESVDTPPSEVTSKNFELLGVQGKVMSHLTSRALSAMRSHAYSSNDFIKNTAVYIGANNQPASHFLGGAYYQAINTQKAIERYYSKVIAPYISYQFGFQGSSIDLYTACSSSLTAVIQSCRELNSNLCDMAIAGACLIDLPQEVGYVYEENGLFSSDGHCHSFDASASGTLYSNGAGVVVLKRLEDAIADNDLIHAVIIGSAMSNDGNSSKEGFMAPGVHGQYNCIQSAWKNAGIDPNDLDYIAAHGSSTKLGDATEIYALKKALRDVPKTHPLPISSVISNLGHTGIVSGMASIIKTVLMLQNKAIVPSINFETPNPDFMLDDSPLYIATQFQDFPIMKKRYLAGVSSYGAGGSNTHLVMHSYDGN</sequence>
<dbReference type="SUPFAM" id="SSF53901">
    <property type="entry name" value="Thiolase-like"/>
    <property type="match status" value="2"/>
</dbReference>
<reference evidence="5 6" key="1">
    <citation type="submission" date="2016-02" db="EMBL/GenBank/DDBJ databases">
        <title>Secondary metabolites in Legionella.</title>
        <authorList>
            <person name="Tobias N.J."/>
            <person name="Bode H.B."/>
        </authorList>
    </citation>
    <scope>NUCLEOTIDE SEQUENCE [LARGE SCALE GENOMIC DNA]</scope>
    <source>
        <strain evidence="5 6">DSM 19216</strain>
    </source>
</reference>
<evidence type="ECO:0000313" key="6">
    <source>
        <dbReference type="Proteomes" id="UP000095229"/>
    </source>
</evidence>
<evidence type="ECO:0000256" key="3">
    <source>
        <dbReference type="RuleBase" id="RU003694"/>
    </source>
</evidence>
<evidence type="ECO:0000313" key="5">
    <source>
        <dbReference type="EMBL" id="OEH46548.1"/>
    </source>
</evidence>